<dbReference type="Gene3D" id="3.20.20.70">
    <property type="entry name" value="Aldolase class I"/>
    <property type="match status" value="1"/>
</dbReference>
<evidence type="ECO:0000313" key="5">
    <source>
        <dbReference type="EMBL" id="JAE20912.1"/>
    </source>
</evidence>
<dbReference type="InterPro" id="IPR013785">
    <property type="entry name" value="Aldolase_TIM"/>
</dbReference>
<dbReference type="PANTHER" id="PTHR42907">
    <property type="entry name" value="FMN-LINKED OXIDOREDUCTASES SUPERFAMILY PROTEIN"/>
    <property type="match status" value="1"/>
</dbReference>
<dbReference type="GO" id="GO:0000049">
    <property type="term" value="F:tRNA binding"/>
    <property type="evidence" value="ECO:0007669"/>
    <property type="project" value="UniProtKB-KW"/>
</dbReference>
<reference evidence="5" key="1">
    <citation type="submission" date="2014-09" db="EMBL/GenBank/DDBJ databases">
        <authorList>
            <person name="Magalhaes I.L.F."/>
            <person name="Oliveira U."/>
            <person name="Santos F.R."/>
            <person name="Vidigal T.H.D.A."/>
            <person name="Brescovit A.D."/>
            <person name="Santos A.J."/>
        </authorList>
    </citation>
    <scope>NUCLEOTIDE SEQUENCE</scope>
    <source>
        <tissue evidence="5">Shoot tissue taken approximately 20 cm above the soil surface</tissue>
    </source>
</reference>
<evidence type="ECO:0000259" key="4">
    <source>
        <dbReference type="Pfam" id="PF01207"/>
    </source>
</evidence>
<dbReference type="EMBL" id="GBRH01176984">
    <property type="protein sequence ID" value="JAE20912.1"/>
    <property type="molecule type" value="Transcribed_RNA"/>
</dbReference>
<dbReference type="GO" id="GO:0017150">
    <property type="term" value="F:tRNA dihydrouridine synthase activity"/>
    <property type="evidence" value="ECO:0007669"/>
    <property type="project" value="InterPro"/>
</dbReference>
<accession>A0A0A9G8V3</accession>
<name>A0A0A9G8V3_ARUDO</name>
<keyword evidence="3" id="KW-0694">RNA-binding</keyword>
<protein>
    <submittedName>
        <fullName evidence="5">Gpm573</fullName>
    </submittedName>
</protein>
<dbReference type="InterPro" id="IPR004653">
    <property type="entry name" value="DusA"/>
</dbReference>
<feature type="domain" description="DUS-like FMN-binding" evidence="4">
    <location>
        <begin position="3"/>
        <end position="197"/>
    </location>
</feature>
<reference evidence="5" key="2">
    <citation type="journal article" date="2015" name="Data Brief">
        <title>Shoot transcriptome of the giant reed, Arundo donax.</title>
        <authorList>
            <person name="Barrero R.A."/>
            <person name="Guerrero F.D."/>
            <person name="Moolhuijzen P."/>
            <person name="Goolsby J.A."/>
            <person name="Tidwell J."/>
            <person name="Bellgard S.E."/>
            <person name="Bellgard M.I."/>
        </authorList>
    </citation>
    <scope>NUCLEOTIDE SEQUENCE</scope>
    <source>
        <tissue evidence="5">Shoot tissue taken approximately 20 cm above the soil surface</tissue>
    </source>
</reference>
<dbReference type="SUPFAM" id="SSF51395">
    <property type="entry name" value="FMN-linked oxidoreductases"/>
    <property type="match status" value="1"/>
</dbReference>
<keyword evidence="2" id="KW-0521">NADP</keyword>
<proteinExistence type="predicted"/>
<dbReference type="AlphaFoldDB" id="A0A0A9G8V3"/>
<keyword evidence="1" id="KW-0820">tRNA-binding</keyword>
<dbReference type="InterPro" id="IPR035587">
    <property type="entry name" value="DUS-like_FMN-bd"/>
</dbReference>
<evidence type="ECO:0000256" key="3">
    <source>
        <dbReference type="ARBA" id="ARBA00022884"/>
    </source>
</evidence>
<sequence length="258" mass="28868">MSAIAANSDVPVSVKCRIGVDDRDSYEELCEFVDKVVSKSPTRHFIIHARKALLSGLSPAENRKVPPLKYEFYFALLRDFPEVQFTLNGGITAIDQVSASIRQGAHRVMVGRAAYNNPWNMLGHVDGEIYGMPTRCISRRQILESYQVYGDSIIGQYGPSRPNVRQLVKPLLHLFHSEPGNSLWKCKADSALRRCKTVKSFLEETLDAIPDSVLDKPITREPSTEEGYLADVDSLLPRRYMTLTNCSYGSPELVTATT</sequence>
<dbReference type="Pfam" id="PF01207">
    <property type="entry name" value="Dus"/>
    <property type="match status" value="1"/>
</dbReference>
<organism evidence="5">
    <name type="scientific">Arundo donax</name>
    <name type="common">Giant reed</name>
    <name type="synonym">Donax arundinaceus</name>
    <dbReference type="NCBI Taxonomy" id="35708"/>
    <lineage>
        <taxon>Eukaryota</taxon>
        <taxon>Viridiplantae</taxon>
        <taxon>Streptophyta</taxon>
        <taxon>Embryophyta</taxon>
        <taxon>Tracheophyta</taxon>
        <taxon>Spermatophyta</taxon>
        <taxon>Magnoliopsida</taxon>
        <taxon>Liliopsida</taxon>
        <taxon>Poales</taxon>
        <taxon>Poaceae</taxon>
        <taxon>PACMAD clade</taxon>
        <taxon>Arundinoideae</taxon>
        <taxon>Arundineae</taxon>
        <taxon>Arundo</taxon>
    </lineage>
</organism>
<evidence type="ECO:0000256" key="1">
    <source>
        <dbReference type="ARBA" id="ARBA00022555"/>
    </source>
</evidence>
<evidence type="ECO:0000256" key="2">
    <source>
        <dbReference type="ARBA" id="ARBA00022857"/>
    </source>
</evidence>
<dbReference type="PANTHER" id="PTHR42907:SF1">
    <property type="entry name" value="FMN-LINKED OXIDOREDUCTASES SUPERFAMILY PROTEIN"/>
    <property type="match status" value="1"/>
</dbReference>